<evidence type="ECO:0000313" key="1">
    <source>
        <dbReference type="EMBL" id="MED6153587.1"/>
    </source>
</evidence>
<dbReference type="EMBL" id="JASCZI010094009">
    <property type="protein sequence ID" value="MED6153587.1"/>
    <property type="molecule type" value="Genomic_DNA"/>
</dbReference>
<feature type="non-terminal residue" evidence="1">
    <location>
        <position position="69"/>
    </location>
</feature>
<dbReference type="Proteomes" id="UP001341840">
    <property type="component" value="Unassembled WGS sequence"/>
</dbReference>
<feature type="non-terminal residue" evidence="1">
    <location>
        <position position="1"/>
    </location>
</feature>
<sequence>FIKKNNKRIRVLTLKDEEVEKEMKIRSELDNETSLESLGFSSKRLRFLASKEHSVSHHNSKRMYKCFMK</sequence>
<evidence type="ECO:0000313" key="2">
    <source>
        <dbReference type="Proteomes" id="UP001341840"/>
    </source>
</evidence>
<gene>
    <name evidence="1" type="ORF">PIB30_103551</name>
</gene>
<organism evidence="1 2">
    <name type="scientific">Stylosanthes scabra</name>
    <dbReference type="NCBI Taxonomy" id="79078"/>
    <lineage>
        <taxon>Eukaryota</taxon>
        <taxon>Viridiplantae</taxon>
        <taxon>Streptophyta</taxon>
        <taxon>Embryophyta</taxon>
        <taxon>Tracheophyta</taxon>
        <taxon>Spermatophyta</taxon>
        <taxon>Magnoliopsida</taxon>
        <taxon>eudicotyledons</taxon>
        <taxon>Gunneridae</taxon>
        <taxon>Pentapetalae</taxon>
        <taxon>rosids</taxon>
        <taxon>fabids</taxon>
        <taxon>Fabales</taxon>
        <taxon>Fabaceae</taxon>
        <taxon>Papilionoideae</taxon>
        <taxon>50 kb inversion clade</taxon>
        <taxon>dalbergioids sensu lato</taxon>
        <taxon>Dalbergieae</taxon>
        <taxon>Pterocarpus clade</taxon>
        <taxon>Stylosanthes</taxon>
    </lineage>
</organism>
<accession>A0ABU6TXK9</accession>
<name>A0ABU6TXK9_9FABA</name>
<reference evidence="1 2" key="1">
    <citation type="journal article" date="2023" name="Plants (Basel)">
        <title>Bridging the Gap: Combining Genomics and Transcriptomics Approaches to Understand Stylosanthes scabra, an Orphan Legume from the Brazilian Caatinga.</title>
        <authorList>
            <person name="Ferreira-Neto J.R.C."/>
            <person name="da Silva M.D."/>
            <person name="Binneck E."/>
            <person name="de Melo N.F."/>
            <person name="da Silva R.H."/>
            <person name="de Melo A.L.T.M."/>
            <person name="Pandolfi V."/>
            <person name="Bustamante F.O."/>
            <person name="Brasileiro-Vidal A.C."/>
            <person name="Benko-Iseppon A.M."/>
        </authorList>
    </citation>
    <scope>NUCLEOTIDE SEQUENCE [LARGE SCALE GENOMIC DNA]</scope>
    <source>
        <tissue evidence="1">Leaves</tissue>
    </source>
</reference>
<keyword evidence="2" id="KW-1185">Reference proteome</keyword>
<comment type="caution">
    <text evidence="1">The sequence shown here is derived from an EMBL/GenBank/DDBJ whole genome shotgun (WGS) entry which is preliminary data.</text>
</comment>
<protein>
    <submittedName>
        <fullName evidence="1">Uncharacterized protein</fullName>
    </submittedName>
</protein>
<proteinExistence type="predicted"/>